<feature type="region of interest" description="Disordered" evidence="1">
    <location>
        <begin position="987"/>
        <end position="1056"/>
    </location>
</feature>
<feature type="compositionally biased region" description="Low complexity" evidence="1">
    <location>
        <begin position="60"/>
        <end position="76"/>
    </location>
</feature>
<sequence length="1139" mass="127753">MSSSRPTIQLFTQTLPDMHNTCQNRAHTRQLCSAGTADDISLSNVNGGAKAAKKGKPQKKTAPGGSKSKPKGTSKAQKANTPQEDSASRPQSQARVIHPAPAPLSPTCEESPPKVQSPPATPSPTLDKAQGPPDALSPTHEKAQTPPAAPSPIPDQGQLNNSPPQINQSIVKQDQEEVEQCEVAQLRALQTRKALQEHIGFADTVSRIGREYIVRARATHPRASMVSERKFWWDVEGIARLTEDNNTVGGLDNVAAYYKEHALPELEFRTFEIVMWAYTVDAQGYKAVEQHTIELLRTLVMPHACHMDSEVYYEQFGELSRLDSLVLDPKDCVDERAELLKFLEHQQALVKRQVENKPAILQFLDECTEHDRQNCLKQQRLDQKCLERSWEQEQDQPEELGSEGQEVDQDSIYGSKLNSAGDLADSNEEDIPIRRGSLKHPHHSRGSLKVDSNDASTLFDNDKDEERPLRCLKHRRSTDNSSDQEPDVGHQAKVKPKPRGKSQGKWPSEWRGIGASDGSVEDDADNDKDIPSDDPLMAKGPLPKSVKNQIDTAHAKFKAEIAQIAHKSGCKLQSCYNYLDTDNQVPRAANCFNIFQIWYGVHGKKRRNPGVTASKWTKIVMKEYYAFLRKNLSEGKFHNNEARRHVLKEQFTWYETNMENFIEAKKKKGKILDLLQKIMCPFIALAEKIHIETGYHIGGYAIHEDHEPLTWAADLHALVRTQQMKAREIDANLDKLAGFLRKTSGNERDHLCMLLPKIILFNANQLIGNDGDCRDPNKLQLTQFVKNAWEFHVRIVNWPVGIPFIKCGVMLKKGLQQGFNKVHAISSAELSAICKTRVALLIAQSEGKDIEDPGDCVEMVSWDEEEIDLPIEDQHDIALVTDTKGNVVVAVSNLPTYQAAMGTEEDQEEEENQGDKDPTLWADSTPPHPACQPVSHGSPMPNSCPETQQLLTSLQSAELTYETLDLFSPVPDEDAVHNCLLLLNPSNSFSSKRTPSLEVTSSPLLSLPITPDHTPSPRRQSPSPSPRVSPDIEPSPRPTHQSTPIPNPFLPSMANIQPLPACNEQKAPKWDSQYEEQLPTFFKEFETVAKEAAIDSNDLKMKKEALRYVDAKTMHFWRSLNTFEDDQKTWDEFKKCPRQ</sequence>
<proteinExistence type="predicted"/>
<dbReference type="AlphaFoldDB" id="A0A6A4GP07"/>
<feature type="compositionally biased region" description="Basic and acidic residues" evidence="1">
    <location>
        <begin position="460"/>
        <end position="469"/>
    </location>
</feature>
<feature type="region of interest" description="Disordered" evidence="1">
    <location>
        <begin position="434"/>
        <end position="544"/>
    </location>
</feature>
<name>A0A6A4GP07_9AGAR</name>
<feature type="compositionally biased region" description="Basic residues" evidence="1">
    <location>
        <begin position="492"/>
        <end position="502"/>
    </location>
</feature>
<gene>
    <name evidence="2" type="ORF">BT96DRAFT_1005468</name>
</gene>
<evidence type="ECO:0000313" key="3">
    <source>
        <dbReference type="Proteomes" id="UP000799118"/>
    </source>
</evidence>
<accession>A0A6A4GP07</accession>
<protein>
    <submittedName>
        <fullName evidence="2">Uncharacterized protein</fullName>
    </submittedName>
</protein>
<evidence type="ECO:0000313" key="2">
    <source>
        <dbReference type="EMBL" id="KAE9387083.1"/>
    </source>
</evidence>
<dbReference type="OrthoDB" id="3070088at2759"/>
<feature type="compositionally biased region" description="Acidic residues" evidence="1">
    <location>
        <begin position="903"/>
        <end position="912"/>
    </location>
</feature>
<evidence type="ECO:0000256" key="1">
    <source>
        <dbReference type="SAM" id="MobiDB-lite"/>
    </source>
</evidence>
<feature type="compositionally biased region" description="Pro residues" evidence="1">
    <location>
        <begin position="1023"/>
        <end position="1037"/>
    </location>
</feature>
<organism evidence="2 3">
    <name type="scientific">Gymnopus androsaceus JB14</name>
    <dbReference type="NCBI Taxonomy" id="1447944"/>
    <lineage>
        <taxon>Eukaryota</taxon>
        <taxon>Fungi</taxon>
        <taxon>Dikarya</taxon>
        <taxon>Basidiomycota</taxon>
        <taxon>Agaricomycotina</taxon>
        <taxon>Agaricomycetes</taxon>
        <taxon>Agaricomycetidae</taxon>
        <taxon>Agaricales</taxon>
        <taxon>Marasmiineae</taxon>
        <taxon>Omphalotaceae</taxon>
        <taxon>Gymnopus</taxon>
    </lineage>
</organism>
<keyword evidence="3" id="KW-1185">Reference proteome</keyword>
<feature type="compositionally biased region" description="Acidic residues" evidence="1">
    <location>
        <begin position="392"/>
        <end position="408"/>
    </location>
</feature>
<feature type="region of interest" description="Disordered" evidence="1">
    <location>
        <begin position="36"/>
        <end position="165"/>
    </location>
</feature>
<feature type="region of interest" description="Disordered" evidence="1">
    <location>
        <begin position="901"/>
        <end position="946"/>
    </location>
</feature>
<feature type="compositionally biased region" description="Polar residues" evidence="1">
    <location>
        <begin position="992"/>
        <end position="1004"/>
    </location>
</feature>
<feature type="region of interest" description="Disordered" evidence="1">
    <location>
        <begin position="389"/>
        <end position="408"/>
    </location>
</feature>
<feature type="compositionally biased region" description="Basic residues" evidence="1">
    <location>
        <begin position="436"/>
        <end position="446"/>
    </location>
</feature>
<feature type="compositionally biased region" description="Polar residues" evidence="1">
    <location>
        <begin position="77"/>
        <end position="94"/>
    </location>
</feature>
<dbReference type="EMBL" id="ML769825">
    <property type="protein sequence ID" value="KAE9387083.1"/>
    <property type="molecule type" value="Genomic_DNA"/>
</dbReference>
<reference evidence="2" key="1">
    <citation type="journal article" date="2019" name="Environ. Microbiol.">
        <title>Fungal ecological strategies reflected in gene transcription - a case study of two litter decomposers.</title>
        <authorList>
            <person name="Barbi F."/>
            <person name="Kohler A."/>
            <person name="Barry K."/>
            <person name="Baskaran P."/>
            <person name="Daum C."/>
            <person name="Fauchery L."/>
            <person name="Ihrmark K."/>
            <person name="Kuo A."/>
            <person name="LaButti K."/>
            <person name="Lipzen A."/>
            <person name="Morin E."/>
            <person name="Grigoriev I.V."/>
            <person name="Henrissat B."/>
            <person name="Lindahl B."/>
            <person name="Martin F."/>
        </authorList>
    </citation>
    <scope>NUCLEOTIDE SEQUENCE</scope>
    <source>
        <strain evidence="2">JB14</strain>
    </source>
</reference>
<dbReference type="Proteomes" id="UP000799118">
    <property type="component" value="Unassembled WGS sequence"/>
</dbReference>